<dbReference type="RefSeq" id="XP_010508986.1">
    <property type="nucleotide sequence ID" value="XM_010510684.2"/>
</dbReference>
<evidence type="ECO:0000256" key="6">
    <source>
        <dbReference type="ARBA" id="ARBA00022786"/>
    </source>
</evidence>
<dbReference type="PANTHER" id="PTHR15710:SF93">
    <property type="entry name" value="E3 UBIQUITIN-PROTEIN LIGASE RHC2A-RELATED"/>
    <property type="match status" value="1"/>
</dbReference>
<dbReference type="Proteomes" id="UP000694864">
    <property type="component" value="Chromosome 5"/>
</dbReference>
<dbReference type="InterPro" id="IPR001841">
    <property type="entry name" value="Znf_RING"/>
</dbReference>
<dbReference type="SUPFAM" id="SSF57850">
    <property type="entry name" value="RING/U-box"/>
    <property type="match status" value="1"/>
</dbReference>
<sequence length="413" mass="44348">MASGSYWCYSCSRFVWVSDSISCPDCDGGFLEHIQESLDFTPSDSFHRVTTTAQHRSPTRFPLPSSSSSSSSMHASTADNSPTTPPTTVTRTRSSNRSPNPVIVLRGSGVGVAPPSSDVVSEGGLDRSAFQMYYDDGTDSGLRPLPPSMTEFLLGSGFDRLLDQISQIELNTNRNNRSCDHPPASKSAIEALPVIEIESNHLQSDSQSHCAVCKENFVLKSSAREMPCNHIYHPDCILPWLAIRNSCPVCRHELPPAEDVISDGNGGVGGALTVTASSAEEEEDSAAGLTIWRLPGGGFAVGRIPAGWRGGDRMMPVVYTEVDGGRLGDERLPRRVAWGSRRGGRDGSSRERGNGFAGRIMRLFGCFRGSSGSIAAASASSGSGSRIRVTRRSSFSLFSTSSSSSSRRRNWLA</sequence>
<evidence type="ECO:0000256" key="5">
    <source>
        <dbReference type="ARBA" id="ARBA00022771"/>
    </source>
</evidence>
<evidence type="ECO:0000256" key="1">
    <source>
        <dbReference type="ARBA" id="ARBA00000900"/>
    </source>
</evidence>
<feature type="compositionally biased region" description="Low complexity" evidence="9">
    <location>
        <begin position="80"/>
        <end position="102"/>
    </location>
</feature>
<evidence type="ECO:0000313" key="12">
    <source>
        <dbReference type="RefSeq" id="XP_010508986.1"/>
    </source>
</evidence>
<keyword evidence="7" id="KW-0862">Zinc</keyword>
<keyword evidence="4" id="KW-0479">Metal-binding</keyword>
<dbReference type="RefSeq" id="XP_010508987.1">
    <property type="nucleotide sequence ID" value="XM_010510685.2"/>
</dbReference>
<dbReference type="PROSITE" id="PS50089">
    <property type="entry name" value="ZF_RING_2"/>
    <property type="match status" value="1"/>
</dbReference>
<evidence type="ECO:0000256" key="7">
    <source>
        <dbReference type="ARBA" id="ARBA00022833"/>
    </source>
</evidence>
<accession>A0ABM0Z169</accession>
<organism evidence="11 13">
    <name type="scientific">Camelina sativa</name>
    <name type="common">False flax</name>
    <name type="synonym">Myagrum sativum</name>
    <dbReference type="NCBI Taxonomy" id="90675"/>
    <lineage>
        <taxon>Eukaryota</taxon>
        <taxon>Viridiplantae</taxon>
        <taxon>Streptophyta</taxon>
        <taxon>Embryophyta</taxon>
        <taxon>Tracheophyta</taxon>
        <taxon>Spermatophyta</taxon>
        <taxon>Magnoliopsida</taxon>
        <taxon>eudicotyledons</taxon>
        <taxon>Gunneridae</taxon>
        <taxon>Pentapetalae</taxon>
        <taxon>rosids</taxon>
        <taxon>malvids</taxon>
        <taxon>Brassicales</taxon>
        <taxon>Brassicaceae</taxon>
        <taxon>Camelineae</taxon>
        <taxon>Camelina</taxon>
    </lineage>
</organism>
<evidence type="ECO:0000256" key="4">
    <source>
        <dbReference type="ARBA" id="ARBA00022723"/>
    </source>
</evidence>
<dbReference type="Pfam" id="PF13639">
    <property type="entry name" value="zf-RING_2"/>
    <property type="match status" value="1"/>
</dbReference>
<evidence type="ECO:0000256" key="8">
    <source>
        <dbReference type="PROSITE-ProRule" id="PRU00175"/>
    </source>
</evidence>
<dbReference type="CDD" id="cd16667">
    <property type="entry name" value="RING-H2_RNF126-like"/>
    <property type="match status" value="1"/>
</dbReference>
<reference evidence="11" key="1">
    <citation type="journal article" date="1997" name="Nucleic Acids Res.">
        <title>tRNAscan-SE: a program for improved detection of transfer RNA genes in genomic sequence.</title>
        <authorList>
            <person name="Lowe T.M."/>
            <person name="Eddy S.R."/>
        </authorList>
    </citation>
    <scope>NUCLEOTIDE SEQUENCE [LARGE SCALE GENOMIC DNA]</scope>
    <source>
        <strain evidence="11">r\DH55</strain>
    </source>
</reference>
<evidence type="ECO:0000256" key="3">
    <source>
        <dbReference type="ARBA" id="ARBA00022679"/>
    </source>
</evidence>
<evidence type="ECO:0000256" key="2">
    <source>
        <dbReference type="ARBA" id="ARBA00012483"/>
    </source>
</evidence>
<dbReference type="Gene3D" id="3.30.40.10">
    <property type="entry name" value="Zinc/RING finger domain, C3HC4 (zinc finger)"/>
    <property type="match status" value="1"/>
</dbReference>
<proteinExistence type="predicted"/>
<dbReference type="SMART" id="SM00184">
    <property type="entry name" value="RING"/>
    <property type="match status" value="1"/>
</dbReference>
<reference evidence="12 13" key="3">
    <citation type="submission" date="2025-05" db="UniProtKB">
        <authorList>
            <consortium name="RefSeq"/>
        </authorList>
    </citation>
    <scope>IDENTIFICATION</scope>
    <source>
        <tissue evidence="12 13">Leaf</tissue>
    </source>
</reference>
<feature type="region of interest" description="Disordered" evidence="9">
    <location>
        <begin position="49"/>
        <end position="122"/>
    </location>
</feature>
<evidence type="ECO:0000256" key="9">
    <source>
        <dbReference type="SAM" id="MobiDB-lite"/>
    </source>
</evidence>
<comment type="catalytic activity">
    <reaction evidence="1">
        <text>S-ubiquitinyl-[E2 ubiquitin-conjugating enzyme]-L-cysteine + [acceptor protein]-L-lysine = [E2 ubiquitin-conjugating enzyme]-L-cysteine + N(6)-ubiquitinyl-[acceptor protein]-L-lysine.</text>
        <dbReference type="EC" id="2.3.2.27"/>
    </reaction>
</comment>
<dbReference type="InterPro" id="IPR039525">
    <property type="entry name" value="RNF126-like_zinc-ribbon"/>
</dbReference>
<protein>
    <recommendedName>
        <fullName evidence="2">RING-type E3 ubiquitin transferase</fullName>
        <ecNumber evidence="2">2.3.2.27</ecNumber>
    </recommendedName>
</protein>
<evidence type="ECO:0000313" key="11">
    <source>
        <dbReference type="Proteomes" id="UP000694864"/>
    </source>
</evidence>
<dbReference type="PANTHER" id="PTHR15710">
    <property type="entry name" value="E3 UBIQUITIN-PROTEIN LIGASE PRAJA"/>
    <property type="match status" value="1"/>
</dbReference>
<gene>
    <name evidence="12 13" type="primary">LOC104785460</name>
</gene>
<name>A0ABM0Z169_CAMSA</name>
<dbReference type="Pfam" id="PF14369">
    <property type="entry name" value="Zn_ribbon_19"/>
    <property type="match status" value="1"/>
</dbReference>
<evidence type="ECO:0000259" key="10">
    <source>
        <dbReference type="PROSITE" id="PS50089"/>
    </source>
</evidence>
<feature type="domain" description="RING-type" evidence="10">
    <location>
        <begin position="210"/>
        <end position="251"/>
    </location>
</feature>
<dbReference type="InterPro" id="IPR010543">
    <property type="entry name" value="DUF1117"/>
</dbReference>
<evidence type="ECO:0000313" key="13">
    <source>
        <dbReference type="RefSeq" id="XP_010508987.1"/>
    </source>
</evidence>
<keyword evidence="6" id="KW-0833">Ubl conjugation pathway</keyword>
<keyword evidence="3" id="KW-0808">Transferase</keyword>
<dbReference type="GeneID" id="104785460"/>
<dbReference type="InterPro" id="IPR013083">
    <property type="entry name" value="Znf_RING/FYVE/PHD"/>
</dbReference>
<dbReference type="EC" id="2.3.2.27" evidence="2"/>
<reference evidence="11" key="2">
    <citation type="journal article" date="2014" name="Nat. Commun.">
        <title>The emerging biofuel crop Camelina sativa retains a highly undifferentiated hexaploid genome structure.</title>
        <authorList>
            <person name="Kagale S."/>
            <person name="Koh C."/>
            <person name="Nixon J."/>
            <person name="Bollina V."/>
            <person name="Clarke W.E."/>
            <person name="Tuteja R."/>
            <person name="Spillane C."/>
            <person name="Robinson S.J."/>
            <person name="Links M.G."/>
            <person name="Clarke C."/>
            <person name="Higgins E.E."/>
            <person name="Huebert T."/>
            <person name="Sharpe A.G."/>
            <person name="Parkin I.A."/>
        </authorList>
    </citation>
    <scope>NUCLEOTIDE SEQUENCE [LARGE SCALE GENOMIC DNA]</scope>
    <source>
        <strain evidence="11">r\DH55</strain>
    </source>
</reference>
<keyword evidence="11" id="KW-1185">Reference proteome</keyword>
<keyword evidence="5 8" id="KW-0863">Zinc-finger</keyword>
<dbReference type="Pfam" id="PF06547">
    <property type="entry name" value="DUF1117"/>
    <property type="match status" value="1"/>
</dbReference>